<dbReference type="InterPro" id="IPR050641">
    <property type="entry name" value="RIFMO-like"/>
</dbReference>
<feature type="domain" description="FAD-binding" evidence="6">
    <location>
        <begin position="94"/>
        <end position="425"/>
    </location>
</feature>
<dbReference type="GO" id="GO:0071949">
    <property type="term" value="F:FAD binding"/>
    <property type="evidence" value="ECO:0007669"/>
    <property type="project" value="InterPro"/>
</dbReference>
<name>A0A2J5IA84_9EURO</name>
<evidence type="ECO:0000259" key="7">
    <source>
        <dbReference type="Pfam" id="PF07976"/>
    </source>
</evidence>
<dbReference type="Gene3D" id="3.30.9.10">
    <property type="entry name" value="D-Amino Acid Oxidase, subunit A, domain 2"/>
    <property type="match status" value="1"/>
</dbReference>
<dbReference type="SUPFAM" id="SSF52833">
    <property type="entry name" value="Thioredoxin-like"/>
    <property type="match status" value="1"/>
</dbReference>
<dbReference type="AlphaFoldDB" id="A0A2J5IA84"/>
<keyword evidence="3" id="KW-0274">FAD</keyword>
<dbReference type="Gene3D" id="3.40.30.20">
    <property type="match status" value="1"/>
</dbReference>
<feature type="domain" description="Phenol hydroxylase-like C-terminal dimerisation" evidence="7">
    <location>
        <begin position="539"/>
        <end position="719"/>
    </location>
</feature>
<dbReference type="PANTHER" id="PTHR43004:SF20">
    <property type="entry name" value="2-MONOOXYGENASE, PUTATIVE (AFU_ORTHOLOGUE AFUA_1G13660)-RELATED"/>
    <property type="match status" value="1"/>
</dbReference>
<evidence type="ECO:0000256" key="2">
    <source>
        <dbReference type="ARBA" id="ARBA00022630"/>
    </source>
</evidence>
<feature type="region of interest" description="Disordered" evidence="5">
    <location>
        <begin position="457"/>
        <end position="477"/>
    </location>
</feature>
<organism evidence="8 9">
    <name type="scientific">Aspergillus taichungensis</name>
    <dbReference type="NCBI Taxonomy" id="482145"/>
    <lineage>
        <taxon>Eukaryota</taxon>
        <taxon>Fungi</taxon>
        <taxon>Dikarya</taxon>
        <taxon>Ascomycota</taxon>
        <taxon>Pezizomycotina</taxon>
        <taxon>Eurotiomycetes</taxon>
        <taxon>Eurotiomycetidae</taxon>
        <taxon>Eurotiales</taxon>
        <taxon>Aspergillaceae</taxon>
        <taxon>Aspergillus</taxon>
        <taxon>Aspergillus subgen. Circumdati</taxon>
    </lineage>
</organism>
<dbReference type="OrthoDB" id="1716816at2759"/>
<feature type="region of interest" description="Disordered" evidence="5">
    <location>
        <begin position="1"/>
        <end position="40"/>
    </location>
</feature>
<dbReference type="InterPro" id="IPR012941">
    <property type="entry name" value="Phe_hydrox_C_dim_dom"/>
</dbReference>
<evidence type="ECO:0000259" key="6">
    <source>
        <dbReference type="Pfam" id="PF01494"/>
    </source>
</evidence>
<dbReference type="SUPFAM" id="SSF54373">
    <property type="entry name" value="FAD-linked reductases, C-terminal domain"/>
    <property type="match status" value="1"/>
</dbReference>
<proteinExistence type="inferred from homology"/>
<dbReference type="InterPro" id="IPR036188">
    <property type="entry name" value="FAD/NAD-bd_sf"/>
</dbReference>
<evidence type="ECO:0000256" key="4">
    <source>
        <dbReference type="ARBA" id="ARBA00023002"/>
    </source>
</evidence>
<evidence type="ECO:0000256" key="5">
    <source>
        <dbReference type="SAM" id="MobiDB-lite"/>
    </source>
</evidence>
<feature type="compositionally biased region" description="Polar residues" evidence="5">
    <location>
        <begin position="1"/>
        <end position="29"/>
    </location>
</feature>
<evidence type="ECO:0000256" key="1">
    <source>
        <dbReference type="ARBA" id="ARBA00007801"/>
    </source>
</evidence>
<comment type="similarity">
    <text evidence="1">Belongs to the PheA/TfdB FAD monooxygenase family.</text>
</comment>
<sequence>MATTNGGFTFSNGYRQEATTNPWDDSGNSEAWDGQEPHYSVPPSVELLTSTVHNHLGHSYLRTWPTIYNGTASPHGVPDWWKPPSQVDVLICGADGVQPRFLEILGTWGLAEEVAEEGPLIERTAIYKDGKPLLHGRSHQSDSRYRGLHVITQGQIERIYVRDLYRHQVLVDRNTTLKKYQVEDQDGSDPWPVKGIISNNETGEEELVEAKFLVGSDGGASSIRRSLGVPFDGVSTDIYWGIMDCIFESDYPHAWLFGSVINSNHGGCVIIPREQGYIRLYTQLDVSQTGPIAQSRLAKDASFQESGGHVDVHSITADEVLEQANRIFAPYKLRFAAPLSWFTVWKISERVARSFSSKDLRVHLAGDAAHIHSVMGAFGLNASILDSSNLAWKLGLCCSGAADMQSLMPTYDKERRLHAARIIETSGQYLRFVCNSELPVANLYRLGADLGCDLSGDESGSPKKSNGAHGTNGINGEDARYVPMLNRTLAPSMASNQSNGLAQNTNDADEEAIRSEDLAFLHSFFGQNGQFLLGTDCAYGSSCLTPRIVANLHGVRRASTLCNGVRAPSPRVCFNTGSTGYLYDRMKGADRFHLLVFGSDLQGPGRGRLASFSRALGEASGFYTRFGGAKRFNVLLIAKGAPFEVDALLRGDSDLTTLREEAVIVSDDRTPEDDAHSVYGVDHSTGAVVVVRPDLWVGTVATPDQTLELDAYFSSFLISVEHA</sequence>
<keyword evidence="9" id="KW-1185">Reference proteome</keyword>
<evidence type="ECO:0000256" key="3">
    <source>
        <dbReference type="ARBA" id="ARBA00022827"/>
    </source>
</evidence>
<dbReference type="InterPro" id="IPR036249">
    <property type="entry name" value="Thioredoxin-like_sf"/>
</dbReference>
<dbReference type="Pfam" id="PF07976">
    <property type="entry name" value="Phe_hydrox_dim"/>
    <property type="match status" value="1"/>
</dbReference>
<protein>
    <submittedName>
        <fullName evidence="8">FAD binding domain-domain-containing protein</fullName>
    </submittedName>
</protein>
<gene>
    <name evidence="8" type="ORF">BDW42DRAFT_182326</name>
</gene>
<dbReference type="InterPro" id="IPR038220">
    <property type="entry name" value="PHOX_C_sf"/>
</dbReference>
<accession>A0A2J5IA84</accession>
<dbReference type="Gene3D" id="3.50.50.60">
    <property type="entry name" value="FAD/NAD(P)-binding domain"/>
    <property type="match status" value="1"/>
</dbReference>
<feature type="compositionally biased region" description="Polar residues" evidence="5">
    <location>
        <begin position="462"/>
        <end position="474"/>
    </location>
</feature>
<dbReference type="GO" id="GO:0016709">
    <property type="term" value="F:oxidoreductase activity, acting on paired donors, with incorporation or reduction of molecular oxygen, NAD(P)H as one donor, and incorporation of one atom of oxygen"/>
    <property type="evidence" value="ECO:0007669"/>
    <property type="project" value="UniProtKB-ARBA"/>
</dbReference>
<dbReference type="Proteomes" id="UP000235023">
    <property type="component" value="Unassembled WGS sequence"/>
</dbReference>
<dbReference type="InterPro" id="IPR002938">
    <property type="entry name" value="FAD-bd"/>
</dbReference>
<keyword evidence="2" id="KW-0285">Flavoprotein</keyword>
<keyword evidence="4" id="KW-0560">Oxidoreductase</keyword>
<reference evidence="9" key="1">
    <citation type="submission" date="2017-12" db="EMBL/GenBank/DDBJ databases">
        <authorList>
            <consortium name="DOE Joint Genome Institute"/>
            <person name="Mondo S.J."/>
            <person name="Kjaerbolling I."/>
            <person name="Vesth T.C."/>
            <person name="Frisvad J.C."/>
            <person name="Nybo J.L."/>
            <person name="Theobald S."/>
            <person name="Kuo A."/>
            <person name="Bowyer P."/>
            <person name="Matsuda Y."/>
            <person name="Lyhne E.K."/>
            <person name="Kogle M.E."/>
            <person name="Clum A."/>
            <person name="Lipzen A."/>
            <person name="Salamov A."/>
            <person name="Ngan C.Y."/>
            <person name="Daum C."/>
            <person name="Chiniquy J."/>
            <person name="Barry K."/>
            <person name="LaButti K."/>
            <person name="Haridas S."/>
            <person name="Simmons B.A."/>
            <person name="Magnuson J.K."/>
            <person name="Mortensen U.H."/>
            <person name="Larsen T.O."/>
            <person name="Grigoriev I.V."/>
            <person name="Baker S.E."/>
            <person name="Andersen M.R."/>
            <person name="Nordberg H.P."/>
            <person name="Cantor M.N."/>
            <person name="Hua S.X."/>
        </authorList>
    </citation>
    <scope>NUCLEOTIDE SEQUENCE [LARGE SCALE GENOMIC DNA]</scope>
    <source>
        <strain evidence="9">IBT 19404</strain>
    </source>
</reference>
<dbReference type="PANTHER" id="PTHR43004">
    <property type="entry name" value="TRK SYSTEM POTASSIUM UPTAKE PROTEIN"/>
    <property type="match status" value="1"/>
</dbReference>
<dbReference type="EMBL" id="KZ559496">
    <property type="protein sequence ID" value="PLN86968.1"/>
    <property type="molecule type" value="Genomic_DNA"/>
</dbReference>
<dbReference type="SUPFAM" id="SSF51905">
    <property type="entry name" value="FAD/NAD(P)-binding domain"/>
    <property type="match status" value="1"/>
</dbReference>
<dbReference type="PRINTS" id="PR00420">
    <property type="entry name" value="RNGMNOXGNASE"/>
</dbReference>
<evidence type="ECO:0000313" key="8">
    <source>
        <dbReference type="EMBL" id="PLN86968.1"/>
    </source>
</evidence>
<dbReference type="Pfam" id="PF01494">
    <property type="entry name" value="FAD_binding_3"/>
    <property type="match status" value="1"/>
</dbReference>
<evidence type="ECO:0000313" key="9">
    <source>
        <dbReference type="Proteomes" id="UP000235023"/>
    </source>
</evidence>